<evidence type="ECO:0000313" key="1">
    <source>
        <dbReference type="EMBL" id="CDW32236.1"/>
    </source>
</evidence>
<accession>A0A0K2U3G5</accession>
<name>A0A0K2U3G5_LEPSM</name>
<dbReference type="AlphaFoldDB" id="A0A0K2U3G5"/>
<organism evidence="1">
    <name type="scientific">Lepeophtheirus salmonis</name>
    <name type="common">Salmon louse</name>
    <name type="synonym">Caligus salmonis</name>
    <dbReference type="NCBI Taxonomy" id="72036"/>
    <lineage>
        <taxon>Eukaryota</taxon>
        <taxon>Metazoa</taxon>
        <taxon>Ecdysozoa</taxon>
        <taxon>Arthropoda</taxon>
        <taxon>Crustacea</taxon>
        <taxon>Multicrustacea</taxon>
        <taxon>Hexanauplia</taxon>
        <taxon>Copepoda</taxon>
        <taxon>Siphonostomatoida</taxon>
        <taxon>Caligidae</taxon>
        <taxon>Lepeophtheirus</taxon>
    </lineage>
</organism>
<proteinExistence type="predicted"/>
<protein>
    <submittedName>
        <fullName evidence="1">Uncharacterized protein</fullName>
    </submittedName>
</protein>
<dbReference type="EMBL" id="HACA01014875">
    <property type="protein sequence ID" value="CDW32236.1"/>
    <property type="molecule type" value="Transcribed_RNA"/>
</dbReference>
<sequence length="68" mass="7829">MSVFEIKNLCKLGAQESCEKRGPCSKWFSPKEVIFCRDQSLEMATISKDSLEMCVLGHFSSMDEKDYR</sequence>
<reference evidence="1" key="1">
    <citation type="submission" date="2014-05" db="EMBL/GenBank/DDBJ databases">
        <authorList>
            <person name="Chronopoulou M."/>
        </authorList>
    </citation>
    <scope>NUCLEOTIDE SEQUENCE</scope>
    <source>
        <tissue evidence="1">Whole organism</tissue>
    </source>
</reference>